<sequence length="252" mass="27848">MGKSLGNPKMSHLARMVHATKAQVTFVSEIKSSKTNANDLIARFNMSDAFVVPSRGRSSGRWLIWTDDIQVLPHSSNHYIIIATATIRSSNFYFGLVCIYGDPYHRNTNQIWDQVATFIYDNASLTVICIGDMNELPYDEDKSSLNINRNRINAFRLMIKNRGLFDLAIAVASVSLAQRADSHPRLPLILTVVSLSPASPPRLNHCFSIVLYRLVSPPSSPPRAWPLPSPLSVATTLSLARASADRPASAVE</sequence>
<evidence type="ECO:0000313" key="2">
    <source>
        <dbReference type="Proteomes" id="UP001732700"/>
    </source>
</evidence>
<evidence type="ECO:0000313" key="1">
    <source>
        <dbReference type="EnsemblPlants" id="AVESA.00010b.r2.6CG1101700.1.CDS"/>
    </source>
</evidence>
<reference evidence="1" key="2">
    <citation type="submission" date="2025-09" db="UniProtKB">
        <authorList>
            <consortium name="EnsemblPlants"/>
        </authorList>
    </citation>
    <scope>IDENTIFICATION</scope>
</reference>
<dbReference type="EnsemblPlants" id="AVESA.00010b.r2.6CG1101700.1">
    <property type="protein sequence ID" value="AVESA.00010b.r2.6CG1101700.1.CDS"/>
    <property type="gene ID" value="AVESA.00010b.r2.6CG1101700"/>
</dbReference>
<accession>A0ACD5Z4N9</accession>
<reference evidence="1" key="1">
    <citation type="submission" date="2021-05" db="EMBL/GenBank/DDBJ databases">
        <authorList>
            <person name="Scholz U."/>
            <person name="Mascher M."/>
            <person name="Fiebig A."/>
        </authorList>
    </citation>
    <scope>NUCLEOTIDE SEQUENCE [LARGE SCALE GENOMIC DNA]</scope>
</reference>
<organism evidence="1 2">
    <name type="scientific">Avena sativa</name>
    <name type="common">Oat</name>
    <dbReference type="NCBI Taxonomy" id="4498"/>
    <lineage>
        <taxon>Eukaryota</taxon>
        <taxon>Viridiplantae</taxon>
        <taxon>Streptophyta</taxon>
        <taxon>Embryophyta</taxon>
        <taxon>Tracheophyta</taxon>
        <taxon>Spermatophyta</taxon>
        <taxon>Magnoliopsida</taxon>
        <taxon>Liliopsida</taxon>
        <taxon>Poales</taxon>
        <taxon>Poaceae</taxon>
        <taxon>BOP clade</taxon>
        <taxon>Pooideae</taxon>
        <taxon>Poodae</taxon>
        <taxon>Poeae</taxon>
        <taxon>Poeae Chloroplast Group 1 (Aveneae type)</taxon>
        <taxon>Aveninae</taxon>
        <taxon>Avena</taxon>
    </lineage>
</organism>
<proteinExistence type="predicted"/>
<keyword evidence="2" id="KW-1185">Reference proteome</keyword>
<protein>
    <submittedName>
        <fullName evidence="1">Uncharacterized protein</fullName>
    </submittedName>
</protein>
<dbReference type="Proteomes" id="UP001732700">
    <property type="component" value="Chromosome 6C"/>
</dbReference>
<name>A0ACD5Z4N9_AVESA</name>